<feature type="region of interest" description="Disordered" evidence="1">
    <location>
        <begin position="62"/>
        <end position="89"/>
    </location>
</feature>
<evidence type="ECO:0000313" key="3">
    <source>
        <dbReference type="Proteomes" id="UP000664357"/>
    </source>
</evidence>
<gene>
    <name evidence="2" type="ORF">JZO67_004693</name>
</gene>
<reference evidence="2 3" key="2">
    <citation type="submission" date="2024-02" db="EMBL/GenBank/DDBJ databases">
        <title>The Genome Sequence of Enterococcus sp. DIV0159.</title>
        <authorList>
            <person name="Earl A."/>
            <person name="Manson A."/>
            <person name="Gilmore M."/>
            <person name="Sanders J."/>
            <person name="Shea T."/>
            <person name="Howe W."/>
            <person name="Livny J."/>
            <person name="Cuomo C."/>
            <person name="Neafsey D."/>
            <person name="Birren B."/>
        </authorList>
    </citation>
    <scope>NUCLEOTIDE SEQUENCE [LARGE SCALE GENOMIC DNA]</scope>
    <source>
        <strain evidence="2 3">665A</strain>
    </source>
</reference>
<accession>A0ABV0EVN2</accession>
<dbReference type="Proteomes" id="UP000664357">
    <property type="component" value="Unassembled WGS sequence"/>
</dbReference>
<evidence type="ECO:0000256" key="1">
    <source>
        <dbReference type="SAM" id="MobiDB-lite"/>
    </source>
</evidence>
<evidence type="ECO:0000313" key="2">
    <source>
        <dbReference type="EMBL" id="MEO1772711.1"/>
    </source>
</evidence>
<organism evidence="2 3">
    <name type="scientific">Candidatus Enterococcus ferrettii</name>
    <dbReference type="NCBI Taxonomy" id="2815324"/>
    <lineage>
        <taxon>Bacteria</taxon>
        <taxon>Bacillati</taxon>
        <taxon>Bacillota</taxon>
        <taxon>Bacilli</taxon>
        <taxon>Lactobacillales</taxon>
        <taxon>Enterococcaceae</taxon>
        <taxon>Enterococcus</taxon>
    </lineage>
</organism>
<sequence length="165" mass="19210">MFKSNQAFLEEFMQALADASRTAPVRPKLKELENKFELEDMDQILALFYKVNRAKLKNADKPDAPYVPKTTSTSKMFNNPGEVSEKQYTEEEVKKIFKTETKEETIRNHTKRELTDMYISLTGSKLLTRSDKSDVYNAIQGIFNAQQRGEAMYRHFFMSSKEKTK</sequence>
<keyword evidence="3" id="KW-1185">Reference proteome</keyword>
<name>A0ABV0EVN2_9ENTE</name>
<protein>
    <submittedName>
        <fullName evidence="2">Uncharacterized protein</fullName>
    </submittedName>
</protein>
<proteinExistence type="predicted"/>
<dbReference type="RefSeq" id="WP_207704833.1">
    <property type="nucleotide sequence ID" value="NZ_JAFREL020000005.1"/>
</dbReference>
<reference evidence="2 3" key="1">
    <citation type="submission" date="2021-03" db="EMBL/GenBank/DDBJ databases">
        <authorList>
            <person name="Gilmore M.S."/>
            <person name="Schwartzman J."/>
            <person name="Van Tyne D."/>
            <person name="Martin M."/>
            <person name="Earl A.M."/>
            <person name="Manson A.L."/>
            <person name="Straub T."/>
            <person name="Salamzade R."/>
            <person name="Saavedra J."/>
            <person name="Lebreton F."/>
            <person name="Prichula J."/>
            <person name="Schaufler K."/>
            <person name="Gaca A."/>
            <person name="Sgardioli B."/>
            <person name="Wagenaar J."/>
            <person name="Strong T."/>
        </authorList>
    </citation>
    <scope>NUCLEOTIDE SEQUENCE [LARGE SCALE GENOMIC DNA]</scope>
    <source>
        <strain evidence="2 3">665A</strain>
    </source>
</reference>
<dbReference type="EMBL" id="JAFREL020000005">
    <property type="protein sequence ID" value="MEO1772711.1"/>
    <property type="molecule type" value="Genomic_DNA"/>
</dbReference>
<comment type="caution">
    <text evidence="2">The sequence shown here is derived from an EMBL/GenBank/DDBJ whole genome shotgun (WGS) entry which is preliminary data.</text>
</comment>